<evidence type="ECO:0000313" key="3">
    <source>
        <dbReference type="EMBL" id="CAK9047902.1"/>
    </source>
</evidence>
<evidence type="ECO:0000256" key="1">
    <source>
        <dbReference type="SAM" id="MobiDB-lite"/>
    </source>
</evidence>
<dbReference type="Proteomes" id="UP001642484">
    <property type="component" value="Unassembled WGS sequence"/>
</dbReference>
<dbReference type="InterPro" id="IPR035979">
    <property type="entry name" value="RBD_domain_sf"/>
</dbReference>
<evidence type="ECO:0000313" key="4">
    <source>
        <dbReference type="Proteomes" id="UP001642484"/>
    </source>
</evidence>
<comment type="caution">
    <text evidence="3">The sequence shown here is derived from an EMBL/GenBank/DDBJ whole genome shotgun (WGS) entry which is preliminary data.</text>
</comment>
<evidence type="ECO:0000259" key="2">
    <source>
        <dbReference type="Pfam" id="PF04059"/>
    </source>
</evidence>
<dbReference type="SUPFAM" id="SSF54928">
    <property type="entry name" value="RNA-binding domain, RBD"/>
    <property type="match status" value="1"/>
</dbReference>
<feature type="region of interest" description="Disordered" evidence="1">
    <location>
        <begin position="140"/>
        <end position="163"/>
    </location>
</feature>
<dbReference type="Pfam" id="PF04059">
    <property type="entry name" value="RRM_2"/>
    <property type="match status" value="1"/>
</dbReference>
<name>A0ABP0MAY9_9DINO</name>
<dbReference type="InterPro" id="IPR007201">
    <property type="entry name" value="Mei2-like_Rrm_C"/>
</dbReference>
<feature type="domain" description="Mei2-like C-terminal RNA recognition motif" evidence="2">
    <location>
        <begin position="170"/>
        <end position="255"/>
    </location>
</feature>
<sequence>MSQCSHCKEVLAASPSSMACRASTTSAHVFINGRWSSKVVSFTLELDASNEDPQYDVLLVKSTFLEFSDGLSLQDRFRQIRKALTDPIFDKETYIQIYEPGIDFFRFKEPMEPMNIELNLLNSPVPSLCDKEEDFEDGGRMDALSQNTSAPSAQQAAEDTCGKAKAKRPKTTVMLRNLPNNYTRSMLAHLLDERGFTAKYDFLYLPIDFDRKANLGYAFVNLVAEDVVEEFWRTFDGFDSWSFPSSKVCQVSWSGPKQGLKAHLDRYKNSPVMHKSVPDEYKPILLSNGVRKRFPAPTIRVQHPKKAGKHV</sequence>
<organism evidence="3 4">
    <name type="scientific">Durusdinium trenchii</name>
    <dbReference type="NCBI Taxonomy" id="1381693"/>
    <lineage>
        <taxon>Eukaryota</taxon>
        <taxon>Sar</taxon>
        <taxon>Alveolata</taxon>
        <taxon>Dinophyceae</taxon>
        <taxon>Suessiales</taxon>
        <taxon>Symbiodiniaceae</taxon>
        <taxon>Durusdinium</taxon>
    </lineage>
</organism>
<dbReference type="Gene3D" id="3.30.70.330">
    <property type="match status" value="1"/>
</dbReference>
<keyword evidence="4" id="KW-1185">Reference proteome</keyword>
<dbReference type="EMBL" id="CAXAMN010016335">
    <property type="protein sequence ID" value="CAK9047902.1"/>
    <property type="molecule type" value="Genomic_DNA"/>
</dbReference>
<feature type="compositionally biased region" description="Polar residues" evidence="1">
    <location>
        <begin position="144"/>
        <end position="157"/>
    </location>
</feature>
<accession>A0ABP0MAY9</accession>
<dbReference type="InterPro" id="IPR012677">
    <property type="entry name" value="Nucleotide-bd_a/b_plait_sf"/>
</dbReference>
<gene>
    <name evidence="3" type="ORF">CCMP2556_LOCUS24727</name>
</gene>
<proteinExistence type="predicted"/>
<dbReference type="CDD" id="cd12277">
    <property type="entry name" value="RRM3_MEI2_EAR1_like"/>
    <property type="match status" value="1"/>
</dbReference>
<protein>
    <recommendedName>
        <fullName evidence="2">Mei2-like C-terminal RNA recognition motif domain-containing protein</fullName>
    </recommendedName>
</protein>
<reference evidence="3 4" key="1">
    <citation type="submission" date="2024-02" db="EMBL/GenBank/DDBJ databases">
        <authorList>
            <person name="Chen Y."/>
            <person name="Shah S."/>
            <person name="Dougan E. K."/>
            <person name="Thang M."/>
            <person name="Chan C."/>
        </authorList>
    </citation>
    <scope>NUCLEOTIDE SEQUENCE [LARGE SCALE GENOMIC DNA]</scope>
</reference>